<feature type="chain" id="PRO_5022876892" evidence="1">
    <location>
        <begin position="27"/>
        <end position="397"/>
    </location>
</feature>
<proteinExistence type="predicted"/>
<dbReference type="OrthoDB" id="5489603at2"/>
<gene>
    <name evidence="3" type="primary">mepM</name>
    <name evidence="3" type="ORF">AQUSIP_02160</name>
</gene>
<organism evidence="3 4">
    <name type="scientific">Aquicella siphonis</name>
    <dbReference type="NCBI Taxonomy" id="254247"/>
    <lineage>
        <taxon>Bacteria</taxon>
        <taxon>Pseudomonadati</taxon>
        <taxon>Pseudomonadota</taxon>
        <taxon>Gammaproteobacteria</taxon>
        <taxon>Legionellales</taxon>
        <taxon>Coxiellaceae</taxon>
        <taxon>Aquicella</taxon>
    </lineage>
</organism>
<dbReference type="Gene3D" id="2.70.70.10">
    <property type="entry name" value="Glucose Permease (Domain IIA)"/>
    <property type="match status" value="1"/>
</dbReference>
<dbReference type="PANTHER" id="PTHR21666">
    <property type="entry name" value="PEPTIDASE-RELATED"/>
    <property type="match status" value="1"/>
</dbReference>
<dbReference type="RefSeq" id="WP_148337802.1">
    <property type="nucleotide sequence ID" value="NZ_LR699119.1"/>
</dbReference>
<dbReference type="Proteomes" id="UP000324194">
    <property type="component" value="Chromosome 1"/>
</dbReference>
<dbReference type="KEGG" id="asip:AQUSIP_02160"/>
<evidence type="ECO:0000313" key="4">
    <source>
        <dbReference type="Proteomes" id="UP000324194"/>
    </source>
</evidence>
<dbReference type="InterPro" id="IPR016047">
    <property type="entry name" value="M23ase_b-sheet_dom"/>
</dbReference>
<dbReference type="Pfam" id="PF01551">
    <property type="entry name" value="Peptidase_M23"/>
    <property type="match status" value="1"/>
</dbReference>
<keyword evidence="4" id="KW-1185">Reference proteome</keyword>
<evidence type="ECO:0000313" key="3">
    <source>
        <dbReference type="EMBL" id="VVC74942.1"/>
    </source>
</evidence>
<dbReference type="CDD" id="cd12797">
    <property type="entry name" value="M23_peptidase"/>
    <property type="match status" value="1"/>
</dbReference>
<evidence type="ECO:0000256" key="1">
    <source>
        <dbReference type="SAM" id="SignalP"/>
    </source>
</evidence>
<name>A0A5E4PED8_9COXI</name>
<sequence length="397" mass="43345">MINILRLMVIFCALLNSLAAISPAHAQIQALSISTLNSPMPVPTSDGQLLVYELHFFNSGSVPLRIDRIEIRGDDKHLLKAYAGSRLIKNSFMYEAKKLAQANVLELKRNMGAFVYVWLPLLKTQAAPGRLSHKIWVVSTNSDQSLATTDVIAYDLSVNPENPPVLGPPLTGNHWVAAAAISPDSYHRRSILPIDGQFYLAQRYAIDWEQMCPDGKAVHGDMHDNLNWSAFGQPVLAVADGVITKKRDSIKNNNIPPSLPSPPPGLIDTPGNYVILKVSQNGKNYYVLYAHLQPGSIRVKAGDKVKQGQVIGNLGNTGNSSAPHLHMHVTTGNDPLKSDGVPFVFEKMILQGKAKTIDDDYGLWLPPSGPDKTIEAVIPSANQVIHFSDTAQTKCPD</sequence>
<dbReference type="SUPFAM" id="SSF51261">
    <property type="entry name" value="Duplicated hybrid motif"/>
    <property type="match status" value="1"/>
</dbReference>
<protein>
    <submittedName>
        <fullName evidence="3">Murein DD-endopeptidase MepM</fullName>
    </submittedName>
</protein>
<dbReference type="PANTHER" id="PTHR21666:SF270">
    <property type="entry name" value="MUREIN HYDROLASE ACTIVATOR ENVC"/>
    <property type="match status" value="1"/>
</dbReference>
<dbReference type="GO" id="GO:0004222">
    <property type="term" value="F:metalloendopeptidase activity"/>
    <property type="evidence" value="ECO:0007669"/>
    <property type="project" value="TreeGrafter"/>
</dbReference>
<dbReference type="InterPro" id="IPR011055">
    <property type="entry name" value="Dup_hybrid_motif"/>
</dbReference>
<dbReference type="InterPro" id="IPR050570">
    <property type="entry name" value="Cell_wall_metabolism_enzyme"/>
</dbReference>
<feature type="domain" description="M23ase beta-sheet core" evidence="2">
    <location>
        <begin position="228"/>
        <end position="336"/>
    </location>
</feature>
<evidence type="ECO:0000259" key="2">
    <source>
        <dbReference type="Pfam" id="PF01551"/>
    </source>
</evidence>
<feature type="signal peptide" evidence="1">
    <location>
        <begin position="1"/>
        <end position="26"/>
    </location>
</feature>
<dbReference type="AlphaFoldDB" id="A0A5E4PED8"/>
<accession>A0A5E4PED8</accession>
<keyword evidence="1" id="KW-0732">Signal</keyword>
<reference evidence="3 4" key="1">
    <citation type="submission" date="2019-08" db="EMBL/GenBank/DDBJ databases">
        <authorList>
            <person name="Guy L."/>
        </authorList>
    </citation>
    <scope>NUCLEOTIDE SEQUENCE [LARGE SCALE GENOMIC DNA]</scope>
    <source>
        <strain evidence="3 4">SGT-108</strain>
    </source>
</reference>
<dbReference type="EMBL" id="LR699119">
    <property type="protein sequence ID" value="VVC74942.1"/>
    <property type="molecule type" value="Genomic_DNA"/>
</dbReference>